<dbReference type="Gene3D" id="3.20.20.70">
    <property type="entry name" value="Aldolase class I"/>
    <property type="match status" value="1"/>
</dbReference>
<name>A0ABM7T6K2_9CLOT</name>
<dbReference type="EC" id="5.3.1.24" evidence="3 9"/>
<evidence type="ECO:0000256" key="7">
    <source>
        <dbReference type="ARBA" id="ARBA00023141"/>
    </source>
</evidence>
<evidence type="ECO:0000256" key="2">
    <source>
        <dbReference type="ARBA" id="ARBA00004664"/>
    </source>
</evidence>
<reference evidence="12" key="1">
    <citation type="submission" date="2021-07" db="EMBL/GenBank/DDBJ databases">
        <title>Complete genome sequencing of a Clostridium isolate.</title>
        <authorList>
            <person name="Ueki A."/>
            <person name="Tonouchi A."/>
        </authorList>
    </citation>
    <scope>NUCLEOTIDE SEQUENCE [LARGE SCALE GENOMIC DNA]</scope>
    <source>
        <strain evidence="12">C5S11</strain>
    </source>
</reference>
<keyword evidence="5 9" id="KW-0028">Amino-acid biosynthesis</keyword>
<evidence type="ECO:0000256" key="5">
    <source>
        <dbReference type="ARBA" id="ARBA00022605"/>
    </source>
</evidence>
<dbReference type="Pfam" id="PF00697">
    <property type="entry name" value="PRAI"/>
    <property type="match status" value="1"/>
</dbReference>
<comment type="pathway">
    <text evidence="2 9">Amino-acid biosynthesis; L-tryptophan biosynthesis; L-tryptophan from chorismate: step 3/5.</text>
</comment>
<evidence type="ECO:0000256" key="8">
    <source>
        <dbReference type="ARBA" id="ARBA00023235"/>
    </source>
</evidence>
<organism evidence="11 12">
    <name type="scientific">Clostridium gelidum</name>
    <dbReference type="NCBI Taxonomy" id="704125"/>
    <lineage>
        <taxon>Bacteria</taxon>
        <taxon>Bacillati</taxon>
        <taxon>Bacillota</taxon>
        <taxon>Clostridia</taxon>
        <taxon>Eubacteriales</taxon>
        <taxon>Clostridiaceae</taxon>
        <taxon>Clostridium</taxon>
    </lineage>
</organism>
<protein>
    <recommendedName>
        <fullName evidence="4 9">N-(5'-phosphoribosyl)anthranilate isomerase</fullName>
        <shortName evidence="9">PRAI</shortName>
        <ecNumber evidence="3 9">5.3.1.24</ecNumber>
    </recommendedName>
</protein>
<evidence type="ECO:0000259" key="10">
    <source>
        <dbReference type="Pfam" id="PF00697"/>
    </source>
</evidence>
<evidence type="ECO:0000256" key="1">
    <source>
        <dbReference type="ARBA" id="ARBA00001164"/>
    </source>
</evidence>
<comment type="catalytic activity">
    <reaction evidence="1 9">
        <text>N-(5-phospho-beta-D-ribosyl)anthranilate = 1-(2-carboxyphenylamino)-1-deoxy-D-ribulose 5-phosphate</text>
        <dbReference type="Rhea" id="RHEA:21540"/>
        <dbReference type="ChEBI" id="CHEBI:18277"/>
        <dbReference type="ChEBI" id="CHEBI:58613"/>
        <dbReference type="EC" id="5.3.1.24"/>
    </reaction>
</comment>
<evidence type="ECO:0000256" key="6">
    <source>
        <dbReference type="ARBA" id="ARBA00022822"/>
    </source>
</evidence>
<keyword evidence="12" id="KW-1185">Reference proteome</keyword>
<dbReference type="InterPro" id="IPR011060">
    <property type="entry name" value="RibuloseP-bd_barrel"/>
</dbReference>
<evidence type="ECO:0000256" key="4">
    <source>
        <dbReference type="ARBA" id="ARBA00022272"/>
    </source>
</evidence>
<keyword evidence="8 9" id="KW-0413">Isomerase</keyword>
<dbReference type="InterPro" id="IPR044643">
    <property type="entry name" value="TrpF_fam"/>
</dbReference>
<keyword evidence="7 9" id="KW-0057">Aromatic amino acid biosynthesis</keyword>
<evidence type="ECO:0000256" key="9">
    <source>
        <dbReference type="HAMAP-Rule" id="MF_00135"/>
    </source>
</evidence>
<dbReference type="Proteomes" id="UP000824633">
    <property type="component" value="Chromosome"/>
</dbReference>
<comment type="similarity">
    <text evidence="9">Belongs to the TrpF family.</text>
</comment>
<dbReference type="GO" id="GO:0016853">
    <property type="term" value="F:isomerase activity"/>
    <property type="evidence" value="ECO:0007669"/>
    <property type="project" value="UniProtKB-KW"/>
</dbReference>
<gene>
    <name evidence="11" type="primary">trpF_2</name>
    <name evidence="9" type="synonym">trpF</name>
    <name evidence="11" type="ORF">psyc5s11_26000</name>
</gene>
<keyword evidence="6 9" id="KW-0822">Tryptophan biosynthesis</keyword>
<accession>A0ABM7T6K2</accession>
<dbReference type="RefSeq" id="WP_224038007.1">
    <property type="nucleotide sequence ID" value="NZ_AP024849.1"/>
</dbReference>
<evidence type="ECO:0000256" key="3">
    <source>
        <dbReference type="ARBA" id="ARBA00012572"/>
    </source>
</evidence>
<dbReference type="EMBL" id="AP024849">
    <property type="protein sequence ID" value="BCZ46533.1"/>
    <property type="molecule type" value="Genomic_DNA"/>
</dbReference>
<evidence type="ECO:0000313" key="11">
    <source>
        <dbReference type="EMBL" id="BCZ46533.1"/>
    </source>
</evidence>
<dbReference type="PANTHER" id="PTHR42894">
    <property type="entry name" value="N-(5'-PHOSPHORIBOSYL)ANTHRANILATE ISOMERASE"/>
    <property type="match status" value="1"/>
</dbReference>
<dbReference type="HAMAP" id="MF_00135">
    <property type="entry name" value="PRAI"/>
    <property type="match status" value="1"/>
</dbReference>
<sequence length="236" mass="26534">MIQVKICGITNKKEIEYLNILKPEYIGFVFAKSKRQVTGEKAKELCSNLDENIKKVGVFKDNSIDEILDVLGNVDLDVIQLHGKEDEDFINLLKKNMNKSIKIWKAISIKDIKSMKKYIARNKQSVGNEKQGDYLIDNFLIDGDNPGSGEAFSLENINEYFGEDYETGYVNDCIFKQSNFFLAGGISAENVIERIAKANPSGVDVSSGVEIIDGDGNRTKSFEKMKSLIEKVRTIK</sequence>
<evidence type="ECO:0000313" key="12">
    <source>
        <dbReference type="Proteomes" id="UP000824633"/>
    </source>
</evidence>
<feature type="domain" description="N-(5'phosphoribosyl) anthranilate isomerase (PRAI)" evidence="10">
    <location>
        <begin position="4"/>
        <end position="230"/>
    </location>
</feature>
<dbReference type="InterPro" id="IPR013785">
    <property type="entry name" value="Aldolase_TIM"/>
</dbReference>
<dbReference type="InterPro" id="IPR001240">
    <property type="entry name" value="PRAI_dom"/>
</dbReference>
<proteinExistence type="inferred from homology"/>
<dbReference type="SUPFAM" id="SSF51366">
    <property type="entry name" value="Ribulose-phoshate binding barrel"/>
    <property type="match status" value="1"/>
</dbReference>
<dbReference type="PANTHER" id="PTHR42894:SF1">
    <property type="entry name" value="N-(5'-PHOSPHORIBOSYL)ANTHRANILATE ISOMERASE"/>
    <property type="match status" value="1"/>
</dbReference>
<dbReference type="CDD" id="cd00405">
    <property type="entry name" value="PRAI"/>
    <property type="match status" value="1"/>
</dbReference>